<proteinExistence type="predicted"/>
<evidence type="ECO:0000313" key="2">
    <source>
        <dbReference type="EMBL" id="CAB4195564.1"/>
    </source>
</evidence>
<reference evidence="3" key="1">
    <citation type="submission" date="2020-05" db="EMBL/GenBank/DDBJ databases">
        <authorList>
            <person name="Chiriac C."/>
            <person name="Salcher M."/>
            <person name="Ghai R."/>
            <person name="Kavagutti S V."/>
        </authorList>
    </citation>
    <scope>NUCLEOTIDE SEQUENCE</scope>
</reference>
<dbReference type="Pfam" id="PF00565">
    <property type="entry name" value="SNase"/>
    <property type="match status" value="1"/>
</dbReference>
<name>A0A6J5S8C8_9CAUD</name>
<sequence>MTREGLLNSLYTYRATVLRVVDGDTIDVRLDLGFHIFRECRVRLLGINAPEKRGDTMVAAVASQARLQALLLGASQVYLRTELDSSDKYGRILGRPWRLVAGDTEGVDVCQTLLDEKLAVEYRP</sequence>
<protein>
    <submittedName>
        <fullName evidence="3">COG1525 Micrococcal nuclease (Thermonuclease) homologs</fullName>
    </submittedName>
</protein>
<feature type="domain" description="TNase-like" evidence="1">
    <location>
        <begin position="11"/>
        <end position="124"/>
    </location>
</feature>
<gene>
    <name evidence="2" type="ORF">UFOVP1287_16</name>
    <name evidence="3" type="ORF">UFOVP1408_24</name>
</gene>
<evidence type="ECO:0000313" key="3">
    <source>
        <dbReference type="EMBL" id="CAB4205119.1"/>
    </source>
</evidence>
<dbReference type="EMBL" id="LR797239">
    <property type="protein sequence ID" value="CAB4195564.1"/>
    <property type="molecule type" value="Genomic_DNA"/>
</dbReference>
<organism evidence="3">
    <name type="scientific">uncultured Caudovirales phage</name>
    <dbReference type="NCBI Taxonomy" id="2100421"/>
    <lineage>
        <taxon>Viruses</taxon>
        <taxon>Duplodnaviria</taxon>
        <taxon>Heunggongvirae</taxon>
        <taxon>Uroviricota</taxon>
        <taxon>Caudoviricetes</taxon>
        <taxon>Peduoviridae</taxon>
        <taxon>Maltschvirus</taxon>
        <taxon>Maltschvirus maltsch</taxon>
    </lineage>
</organism>
<dbReference type="SUPFAM" id="SSF50199">
    <property type="entry name" value="Staphylococcal nuclease"/>
    <property type="match status" value="1"/>
</dbReference>
<dbReference type="InterPro" id="IPR035437">
    <property type="entry name" value="SNase_OB-fold_sf"/>
</dbReference>
<dbReference type="EMBL" id="LR797355">
    <property type="protein sequence ID" value="CAB4205119.1"/>
    <property type="molecule type" value="Genomic_DNA"/>
</dbReference>
<evidence type="ECO:0000259" key="1">
    <source>
        <dbReference type="PROSITE" id="PS50830"/>
    </source>
</evidence>
<dbReference type="PROSITE" id="PS50830">
    <property type="entry name" value="TNASE_3"/>
    <property type="match status" value="1"/>
</dbReference>
<dbReference type="Gene3D" id="2.40.50.90">
    <property type="match status" value="1"/>
</dbReference>
<dbReference type="InterPro" id="IPR016071">
    <property type="entry name" value="Staphylococal_nuclease_OB-fold"/>
</dbReference>
<accession>A0A6J5S8C8</accession>